<dbReference type="PANTHER" id="PTHR44757:SF2">
    <property type="entry name" value="BIOFILM ARCHITECTURE MAINTENANCE PROTEIN MBAA"/>
    <property type="match status" value="1"/>
</dbReference>
<name>A0A0K6HTS1_9HYPH</name>
<keyword evidence="4" id="KW-1185">Reference proteome</keyword>
<dbReference type="RefSeq" id="WP_055454967.1">
    <property type="nucleotide sequence ID" value="NZ_CYHE01000003.1"/>
</dbReference>
<reference evidence="4" key="1">
    <citation type="submission" date="2015-08" db="EMBL/GenBank/DDBJ databases">
        <authorList>
            <person name="Varghese N."/>
        </authorList>
    </citation>
    <scope>NUCLEOTIDE SEQUENCE [LARGE SCALE GENOMIC DNA]</scope>
    <source>
        <strain evidence="4">DSM 23407</strain>
    </source>
</reference>
<dbReference type="CDD" id="cd01949">
    <property type="entry name" value="GGDEF"/>
    <property type="match status" value="1"/>
</dbReference>
<dbReference type="SUPFAM" id="SSF141868">
    <property type="entry name" value="EAL domain-like"/>
    <property type="match status" value="1"/>
</dbReference>
<protein>
    <submittedName>
        <fullName evidence="3">Diguanylate cyclase/phosphodiesterase</fullName>
    </submittedName>
</protein>
<dbReference type="SUPFAM" id="SSF55073">
    <property type="entry name" value="Nucleotide cyclase"/>
    <property type="match status" value="1"/>
</dbReference>
<proteinExistence type="predicted"/>
<dbReference type="Proteomes" id="UP000183900">
    <property type="component" value="Unassembled WGS sequence"/>
</dbReference>
<dbReference type="AlphaFoldDB" id="A0A0K6HTS1"/>
<dbReference type="InterPro" id="IPR035919">
    <property type="entry name" value="EAL_sf"/>
</dbReference>
<dbReference type="Gene3D" id="3.20.20.450">
    <property type="entry name" value="EAL domain"/>
    <property type="match status" value="1"/>
</dbReference>
<dbReference type="PROSITE" id="PS50883">
    <property type="entry name" value="EAL"/>
    <property type="match status" value="1"/>
</dbReference>
<evidence type="ECO:0000259" key="1">
    <source>
        <dbReference type="PROSITE" id="PS50883"/>
    </source>
</evidence>
<feature type="domain" description="EAL" evidence="1">
    <location>
        <begin position="424"/>
        <end position="674"/>
    </location>
</feature>
<organism evidence="3 4">
    <name type="scientific">Pannonibacter indicus</name>
    <dbReference type="NCBI Taxonomy" id="466044"/>
    <lineage>
        <taxon>Bacteria</taxon>
        <taxon>Pseudomonadati</taxon>
        <taxon>Pseudomonadota</taxon>
        <taxon>Alphaproteobacteria</taxon>
        <taxon>Hyphomicrobiales</taxon>
        <taxon>Stappiaceae</taxon>
        <taxon>Pannonibacter</taxon>
    </lineage>
</organism>
<dbReference type="SMART" id="SM00267">
    <property type="entry name" value="GGDEF"/>
    <property type="match status" value="1"/>
</dbReference>
<dbReference type="InterPro" id="IPR043128">
    <property type="entry name" value="Rev_trsase/Diguanyl_cyclase"/>
</dbReference>
<dbReference type="OrthoDB" id="9814202at2"/>
<dbReference type="InterPro" id="IPR052155">
    <property type="entry name" value="Biofilm_reg_signaling"/>
</dbReference>
<dbReference type="InterPro" id="IPR029787">
    <property type="entry name" value="Nucleotide_cyclase"/>
</dbReference>
<feature type="domain" description="GGDEF" evidence="2">
    <location>
        <begin position="282"/>
        <end position="415"/>
    </location>
</feature>
<dbReference type="InterPro" id="IPR000160">
    <property type="entry name" value="GGDEF_dom"/>
</dbReference>
<dbReference type="Gene3D" id="3.30.70.270">
    <property type="match status" value="1"/>
</dbReference>
<dbReference type="PANTHER" id="PTHR44757">
    <property type="entry name" value="DIGUANYLATE CYCLASE DGCP"/>
    <property type="match status" value="1"/>
</dbReference>
<dbReference type="EMBL" id="CYHE01000003">
    <property type="protein sequence ID" value="CUA94325.1"/>
    <property type="molecule type" value="Genomic_DNA"/>
</dbReference>
<sequence length="697" mass="78206">MKSVTDDIFWISEVEAGELLAQLGRVATALWIYDFDLKRILWANASGLDVWGASSIEHLRSRDLGSDMSRAVAERLNQYKADFQRSDTSFAETWTLYPLGKPKTLQVIFRAIRLKDGRTGMLCEGIVNHEIRPETLRSAEALLHTPVMISLFSRNGAPLYRNPASRASQIEADLTLQNRLVDGTIAEALMGALDHGSDCKVVAQTRTTHGIRWHEITARTCRDAVTGVQAYLVSEIDVTELKETQERARFLADHDFLTGLPNRLYLQSHLPAMINAALTEGRRLYLYFIDLNGFKAINDTLGHVTGDLLLSAAAARLSGFAGDKGAVARLGGDEFIVCIPDRMNGLSPQDFGRQLLDLFIEPMDIGGQMLQITAAAGMSVCPDDGKDMDTLMRHGDLALYEARGGRANKVTPFSMDLRQRLDERVALEQDLWRALENNEFLLHFQPRVCVRTGAILSAEALIRWQHPRRGLLSPGSFIPACEETGMIVEVGEWVYRQVALHQRHLHDAGIDISLSLNLSVRQFQDQELIEKLLLLPQETGCDPRKIGLEITESMLLGDSPSVRFSLSRLKKCGYNILIDDFGTGYSNLAYLQNYPIDVLKIDRTFINDLKTAAPITRLIISLGNVLNVRIVAEGVETDEQLEWLRANGCDEYQGFHFSRPVPFADLILQCEEDQERRRNQSKVLKVRKPRQAIPRRA</sequence>
<accession>A0A0K6HTS1</accession>
<dbReference type="Pfam" id="PF00563">
    <property type="entry name" value="EAL"/>
    <property type="match status" value="1"/>
</dbReference>
<evidence type="ECO:0000259" key="2">
    <source>
        <dbReference type="PROSITE" id="PS50887"/>
    </source>
</evidence>
<dbReference type="InterPro" id="IPR001633">
    <property type="entry name" value="EAL_dom"/>
</dbReference>
<dbReference type="PROSITE" id="PS50887">
    <property type="entry name" value="GGDEF"/>
    <property type="match status" value="1"/>
</dbReference>
<dbReference type="SMART" id="SM00052">
    <property type="entry name" value="EAL"/>
    <property type="match status" value="1"/>
</dbReference>
<evidence type="ECO:0000313" key="4">
    <source>
        <dbReference type="Proteomes" id="UP000183900"/>
    </source>
</evidence>
<dbReference type="Pfam" id="PF00990">
    <property type="entry name" value="GGDEF"/>
    <property type="match status" value="1"/>
</dbReference>
<dbReference type="CDD" id="cd01948">
    <property type="entry name" value="EAL"/>
    <property type="match status" value="1"/>
</dbReference>
<dbReference type="NCBIfam" id="TIGR00254">
    <property type="entry name" value="GGDEF"/>
    <property type="match status" value="1"/>
</dbReference>
<gene>
    <name evidence="3" type="ORF">Ga0061067_103133</name>
</gene>
<evidence type="ECO:0000313" key="3">
    <source>
        <dbReference type="EMBL" id="CUA94325.1"/>
    </source>
</evidence>